<dbReference type="Proteomes" id="UP000761264">
    <property type="component" value="Unassembled WGS sequence"/>
</dbReference>
<comment type="caution">
    <text evidence="2">The sequence shown here is derived from an EMBL/GenBank/DDBJ whole genome shotgun (WGS) entry which is preliminary data.</text>
</comment>
<evidence type="ECO:0000313" key="2">
    <source>
        <dbReference type="EMBL" id="NIA69823.1"/>
    </source>
</evidence>
<keyword evidence="3" id="KW-1185">Reference proteome</keyword>
<protein>
    <submittedName>
        <fullName evidence="2">DUF465 domain-containing protein</fullName>
    </submittedName>
</protein>
<dbReference type="Gene3D" id="6.10.280.50">
    <property type="match status" value="1"/>
</dbReference>
<dbReference type="InterPro" id="IPR007420">
    <property type="entry name" value="DUF465"/>
</dbReference>
<dbReference type="Pfam" id="PF04325">
    <property type="entry name" value="DUF465"/>
    <property type="match status" value="1"/>
</dbReference>
<evidence type="ECO:0000313" key="3">
    <source>
        <dbReference type="Proteomes" id="UP000761264"/>
    </source>
</evidence>
<name>A0A967K7G1_9PROT</name>
<feature type="coiled-coil region" evidence="1">
    <location>
        <begin position="36"/>
        <end position="63"/>
    </location>
</feature>
<dbReference type="EMBL" id="JAAQPH010000010">
    <property type="protein sequence ID" value="NIA69823.1"/>
    <property type="molecule type" value="Genomic_DNA"/>
</dbReference>
<dbReference type="AlphaFoldDB" id="A0A967K7G1"/>
<dbReference type="InterPro" id="IPR038444">
    <property type="entry name" value="DUF465_sf"/>
</dbReference>
<accession>A0A967K7G1</accession>
<proteinExistence type="predicted"/>
<organism evidence="2 3">
    <name type="scientific">Pelagibius litoralis</name>
    <dbReference type="NCBI Taxonomy" id="374515"/>
    <lineage>
        <taxon>Bacteria</taxon>
        <taxon>Pseudomonadati</taxon>
        <taxon>Pseudomonadota</taxon>
        <taxon>Alphaproteobacteria</taxon>
        <taxon>Rhodospirillales</taxon>
        <taxon>Rhodovibrionaceae</taxon>
        <taxon>Pelagibius</taxon>
    </lineage>
</organism>
<dbReference type="RefSeq" id="WP_167225794.1">
    <property type="nucleotide sequence ID" value="NZ_JAAQPH010000010.1"/>
</dbReference>
<gene>
    <name evidence="2" type="ORF">HBA54_14560</name>
</gene>
<evidence type="ECO:0000256" key="1">
    <source>
        <dbReference type="SAM" id="Coils"/>
    </source>
</evidence>
<reference evidence="2" key="1">
    <citation type="submission" date="2020-03" db="EMBL/GenBank/DDBJ databases">
        <title>Genome of Pelagibius litoralis DSM 21314T.</title>
        <authorList>
            <person name="Wang G."/>
        </authorList>
    </citation>
    <scope>NUCLEOTIDE SEQUENCE</scope>
    <source>
        <strain evidence="2">DSM 21314</strain>
    </source>
</reference>
<keyword evidence="1" id="KW-0175">Coiled coil</keyword>
<sequence length="80" mass="9220">MTHTPHELAEEFPEASGTIHRLKMESAHFARLADQYHTVNREIHRIESEVEAASDQRSETLKKERLALKDEIAQMLHDAS</sequence>